<feature type="compositionally biased region" description="Basic and acidic residues" evidence="1">
    <location>
        <begin position="33"/>
        <end position="49"/>
    </location>
</feature>
<sequence length="88" mass="10642">MNLLKEMFVTRIREMLEKQAAIIQRTKDKEMLRRWRQDGPQRNCKHESGELPYDTDPNYLKMPSRAELQNPKMARKWQNKQAQKKALK</sequence>
<evidence type="ECO:0000256" key="1">
    <source>
        <dbReference type="SAM" id="MobiDB-lite"/>
    </source>
</evidence>
<proteinExistence type="predicted"/>
<keyword evidence="3" id="KW-1185">Reference proteome</keyword>
<dbReference type="Proteomes" id="UP000027135">
    <property type="component" value="Unassembled WGS sequence"/>
</dbReference>
<dbReference type="InParanoid" id="A0A067RQR1"/>
<evidence type="ECO:0000313" key="3">
    <source>
        <dbReference type="Proteomes" id="UP000027135"/>
    </source>
</evidence>
<dbReference type="EMBL" id="KK852521">
    <property type="protein sequence ID" value="KDR22089.1"/>
    <property type="molecule type" value="Genomic_DNA"/>
</dbReference>
<feature type="region of interest" description="Disordered" evidence="1">
    <location>
        <begin position="33"/>
        <end position="59"/>
    </location>
</feature>
<feature type="compositionally biased region" description="Basic residues" evidence="1">
    <location>
        <begin position="73"/>
        <end position="88"/>
    </location>
</feature>
<name>A0A067RQR1_ZOONE</name>
<protein>
    <submittedName>
        <fullName evidence="2">Uncharacterized protein</fullName>
    </submittedName>
</protein>
<reference evidence="2 3" key="1">
    <citation type="journal article" date="2014" name="Nat. Commun.">
        <title>Molecular traces of alternative social organization in a termite genome.</title>
        <authorList>
            <person name="Terrapon N."/>
            <person name="Li C."/>
            <person name="Robertson H.M."/>
            <person name="Ji L."/>
            <person name="Meng X."/>
            <person name="Booth W."/>
            <person name="Chen Z."/>
            <person name="Childers C.P."/>
            <person name="Glastad K.M."/>
            <person name="Gokhale K."/>
            <person name="Gowin J."/>
            <person name="Gronenberg W."/>
            <person name="Hermansen R.A."/>
            <person name="Hu H."/>
            <person name="Hunt B.G."/>
            <person name="Huylmans A.K."/>
            <person name="Khalil S.M."/>
            <person name="Mitchell R.D."/>
            <person name="Munoz-Torres M.C."/>
            <person name="Mustard J.A."/>
            <person name="Pan H."/>
            <person name="Reese J.T."/>
            <person name="Scharf M.E."/>
            <person name="Sun F."/>
            <person name="Vogel H."/>
            <person name="Xiao J."/>
            <person name="Yang W."/>
            <person name="Yang Z."/>
            <person name="Yang Z."/>
            <person name="Zhou J."/>
            <person name="Zhu J."/>
            <person name="Brent C.S."/>
            <person name="Elsik C.G."/>
            <person name="Goodisman M.A."/>
            <person name="Liberles D.A."/>
            <person name="Roe R.M."/>
            <person name="Vargo E.L."/>
            <person name="Vilcinskas A."/>
            <person name="Wang J."/>
            <person name="Bornberg-Bauer E."/>
            <person name="Korb J."/>
            <person name="Zhang G."/>
            <person name="Liebig J."/>
        </authorList>
    </citation>
    <scope>NUCLEOTIDE SEQUENCE [LARGE SCALE GENOMIC DNA]</scope>
    <source>
        <tissue evidence="2">Whole organism</tissue>
    </source>
</reference>
<organism evidence="2 3">
    <name type="scientific">Zootermopsis nevadensis</name>
    <name type="common">Dampwood termite</name>
    <dbReference type="NCBI Taxonomy" id="136037"/>
    <lineage>
        <taxon>Eukaryota</taxon>
        <taxon>Metazoa</taxon>
        <taxon>Ecdysozoa</taxon>
        <taxon>Arthropoda</taxon>
        <taxon>Hexapoda</taxon>
        <taxon>Insecta</taxon>
        <taxon>Pterygota</taxon>
        <taxon>Neoptera</taxon>
        <taxon>Polyneoptera</taxon>
        <taxon>Dictyoptera</taxon>
        <taxon>Blattodea</taxon>
        <taxon>Blattoidea</taxon>
        <taxon>Termitoidae</taxon>
        <taxon>Termopsidae</taxon>
        <taxon>Zootermopsis</taxon>
    </lineage>
</organism>
<evidence type="ECO:0000313" key="2">
    <source>
        <dbReference type="EMBL" id="KDR22089.1"/>
    </source>
</evidence>
<dbReference type="AlphaFoldDB" id="A0A067RQR1"/>
<gene>
    <name evidence="2" type="ORF">L798_02052</name>
</gene>
<feature type="region of interest" description="Disordered" evidence="1">
    <location>
        <begin position="69"/>
        <end position="88"/>
    </location>
</feature>
<accession>A0A067RQR1</accession>